<gene>
    <name evidence="2" type="ORF">PCA20602_02716</name>
</gene>
<evidence type="ECO:0000256" key="1">
    <source>
        <dbReference type="SAM" id="MobiDB-lite"/>
    </source>
</evidence>
<sequence length="135" mass="15126">MQRKKPMVRTSFKRKAKTPINPHSGAAVLKGATHKKKPKPGKDKKMLEACRGERCYLIVPGICLPTAETVVPCHSNEQRHGKGMGVKAHDKYTVPGCAACHAWLDQGRATKEVKFGTWRSAYREWEPIREAKFAT</sequence>
<feature type="compositionally biased region" description="Basic residues" evidence="1">
    <location>
        <begin position="1"/>
        <end position="17"/>
    </location>
</feature>
<keyword evidence="3" id="KW-1185">Reference proteome</keyword>
<reference evidence="2 3" key="1">
    <citation type="submission" date="2019-08" db="EMBL/GenBank/DDBJ databases">
        <authorList>
            <person name="Peeters C."/>
        </authorList>
    </citation>
    <scope>NUCLEOTIDE SEQUENCE [LARGE SCALE GENOMIC DNA]</scope>
    <source>
        <strain evidence="2 3">LMG 20602</strain>
    </source>
</reference>
<dbReference type="Gene3D" id="3.30.50.20">
    <property type="entry name" value="prophage-derive protein ybcO"/>
    <property type="match status" value="1"/>
</dbReference>
<evidence type="ECO:0000313" key="3">
    <source>
        <dbReference type="Proteomes" id="UP000366065"/>
    </source>
</evidence>
<dbReference type="Pfam" id="PF07102">
    <property type="entry name" value="YbcO"/>
    <property type="match status" value="1"/>
</dbReference>
<proteinExistence type="predicted"/>
<comment type="caution">
    <text evidence="2">The sequence shown here is derived from an EMBL/GenBank/DDBJ whole genome shotgun (WGS) entry which is preliminary data.</text>
</comment>
<protein>
    <recommendedName>
        <fullName evidence="4">Gp74</fullName>
    </recommendedName>
</protein>
<dbReference type="InterPro" id="IPR010774">
    <property type="entry name" value="YbcO"/>
</dbReference>
<organism evidence="2 3">
    <name type="scientific">Pandoraea capi</name>
    <dbReference type="NCBI Taxonomy" id="2508286"/>
    <lineage>
        <taxon>Bacteria</taxon>
        <taxon>Pseudomonadati</taxon>
        <taxon>Pseudomonadota</taxon>
        <taxon>Betaproteobacteria</taxon>
        <taxon>Burkholderiales</taxon>
        <taxon>Burkholderiaceae</taxon>
        <taxon>Pandoraea</taxon>
    </lineage>
</organism>
<accession>A0ABY6W8K9</accession>
<evidence type="ECO:0008006" key="4">
    <source>
        <dbReference type="Google" id="ProtNLM"/>
    </source>
</evidence>
<dbReference type="Proteomes" id="UP000366065">
    <property type="component" value="Unassembled WGS sequence"/>
</dbReference>
<evidence type="ECO:0000313" key="2">
    <source>
        <dbReference type="EMBL" id="VVE12657.1"/>
    </source>
</evidence>
<dbReference type="EMBL" id="CABPRV010000005">
    <property type="protein sequence ID" value="VVE12657.1"/>
    <property type="molecule type" value="Genomic_DNA"/>
</dbReference>
<name>A0ABY6W8K9_9BURK</name>
<feature type="region of interest" description="Disordered" evidence="1">
    <location>
        <begin position="1"/>
        <end position="44"/>
    </location>
</feature>